<proteinExistence type="predicted"/>
<dbReference type="EMBL" id="CM047590">
    <property type="protein sequence ID" value="KAI9919524.1"/>
    <property type="molecule type" value="Genomic_DNA"/>
</dbReference>
<keyword evidence="2" id="KW-1185">Reference proteome</keyword>
<accession>A0ACC0WKZ8</accession>
<evidence type="ECO:0000313" key="2">
    <source>
        <dbReference type="Proteomes" id="UP001163321"/>
    </source>
</evidence>
<gene>
    <name evidence="1" type="ORF">PsorP6_017404</name>
</gene>
<name>A0ACC0WKZ8_9STRA</name>
<comment type="caution">
    <text evidence="1">The sequence shown here is derived from an EMBL/GenBank/DDBJ whole genome shotgun (WGS) entry which is preliminary data.</text>
</comment>
<organism evidence="1 2">
    <name type="scientific">Peronosclerospora sorghi</name>
    <dbReference type="NCBI Taxonomy" id="230839"/>
    <lineage>
        <taxon>Eukaryota</taxon>
        <taxon>Sar</taxon>
        <taxon>Stramenopiles</taxon>
        <taxon>Oomycota</taxon>
        <taxon>Peronosporomycetes</taxon>
        <taxon>Peronosporales</taxon>
        <taxon>Peronosporaceae</taxon>
        <taxon>Peronosclerospora</taxon>
    </lineage>
</organism>
<dbReference type="Proteomes" id="UP001163321">
    <property type="component" value="Chromosome 11"/>
</dbReference>
<reference evidence="1 2" key="1">
    <citation type="journal article" date="2022" name="bioRxiv">
        <title>The genome of the oomycete Peronosclerospora sorghi, a cosmopolitan pathogen of maize and sorghum, is inflated with dispersed pseudogenes.</title>
        <authorList>
            <person name="Fletcher K."/>
            <person name="Martin F."/>
            <person name="Isakeit T."/>
            <person name="Cavanaugh K."/>
            <person name="Magill C."/>
            <person name="Michelmore R."/>
        </authorList>
    </citation>
    <scope>NUCLEOTIDE SEQUENCE [LARGE SCALE GENOMIC DNA]</scope>
    <source>
        <strain evidence="1">P6</strain>
    </source>
</reference>
<sequence length="566" mass="64719">MSMNRRFPIQTMPTLEVSELEHLASKELMHQLLAHTIREFEFHSYHNRGIVDTRRWKPQTHRDDIELYRERKVGVTGGTVFNAARHCRLDLPLFSSTVQTLATPTMLLTGYGHGRVEDAMSAVVTESQHDLALAVKFKHQDVADCAILKTLESPTQSKPYHYLGFKFFVRKSPTEGHLFKHRHSVYLEYSGLTHSSKGEKLGFHLMHSIELPAFSNLSNYNSIRALQSTRYIYRQKSTHTVELFMLGNMDIAGHIFKPLANKFTVDMFFGVARLLELAQVRRLSQMAQKQRTFGAIGAVHSSKCNVCTRFAARHKLVRCQLCGEAACKKCTTTKRVFVSDDSGILGDFVKVPACRTCVRRANTGIMVPPYQRVLRTSSGTFNFHKVHSKPDRRSETEFDEAQLSVHAPGKRRETFPSESALVHETSQYVSSLPMTSKLYQQEEENDLDELNLNQQRWTEHTSRERPFLDRRVNFAGVEPVSCSRAPIASPVDTPVYSIVHQKTKLSMDLHLPTNMSLAQRTVMTRLQELSKIAEDASTKTRLNALYCDQHWRKEVEANRLQIRRAV</sequence>
<evidence type="ECO:0000313" key="1">
    <source>
        <dbReference type="EMBL" id="KAI9919524.1"/>
    </source>
</evidence>
<protein>
    <submittedName>
        <fullName evidence="1">Uncharacterized protein</fullName>
    </submittedName>
</protein>